<dbReference type="STRING" id="318479.A0A158Q4Y2"/>
<protein>
    <submittedName>
        <fullName evidence="8">Alpha-mann_mid domain-containing protein</fullName>
    </submittedName>
</protein>
<dbReference type="Gene3D" id="1.20.1270.50">
    <property type="entry name" value="Glycoside hydrolase family 38, central domain"/>
    <property type="match status" value="1"/>
</dbReference>
<sequence>MQLTGRFGLNLPIYKDDRPFKGRQWKKITTHPLQMNSAESNDETSKEMAAIRHANTEFVCQQRIEQSATNLDVFDLFANHVGYNKPFKQPNIFPDDNQLEVFVLPMTHVDPGWLRTVESYSKDTNKILNNMLHFMPSHSKMRFLWCEMVFFEKWWSKLNESSKKKVRKLIGNGQLEIASGSWVMTDEANPYFPVTIDNIIEGQQFTFRELGVKSKTIWSNDPFGYGPSVPYLFSKTGIKRAVINRIHDILKKALQARRAIPFKWRQHFDKQGVGDIHTHVLPYSHYDILNSCGPNQSVCCAFDFKRITHYQCYDTQTEAITKKNVKKKAQQLENQLKEMSEMYKSKVLLVMWGDDFRYDMMEEWHQQYENLVYLFNYINAMNKIKIRFGTFTEYFDALDKFNEENKIIPTVISGDFFPYLCAAHDYWTGYYTTRPFYKRQERQLHALIRSADLLTSYANHRLNREQKTLIISKLRKARRNLSLFQHHDAITVH</sequence>
<keyword evidence="7" id="KW-1185">Reference proteome</keyword>
<dbReference type="InterPro" id="IPR000602">
    <property type="entry name" value="Glyco_hydro_38_N"/>
</dbReference>
<keyword evidence="3" id="KW-0175">Coiled coil</keyword>
<dbReference type="Pfam" id="PF01074">
    <property type="entry name" value="Glyco_hydro_38N"/>
    <property type="match status" value="1"/>
</dbReference>
<dbReference type="OrthoDB" id="10261055at2759"/>
<evidence type="ECO:0000256" key="3">
    <source>
        <dbReference type="SAM" id="Coils"/>
    </source>
</evidence>
<name>A0A158Q4Y2_DRAME</name>
<dbReference type="GO" id="GO:0006013">
    <property type="term" value="P:mannose metabolic process"/>
    <property type="evidence" value="ECO:0007669"/>
    <property type="project" value="InterPro"/>
</dbReference>
<reference evidence="5 7" key="2">
    <citation type="submission" date="2018-11" db="EMBL/GenBank/DDBJ databases">
        <authorList>
            <consortium name="Pathogen Informatics"/>
        </authorList>
    </citation>
    <scope>NUCLEOTIDE SEQUENCE [LARGE SCALE GENOMIC DNA]</scope>
</reference>
<dbReference type="FunFam" id="3.20.110.10:FF:000010">
    <property type="entry name" value="Alpha-mannosidase"/>
    <property type="match status" value="1"/>
</dbReference>
<evidence type="ECO:0000313" key="6">
    <source>
        <dbReference type="Proteomes" id="UP000038040"/>
    </source>
</evidence>
<dbReference type="InterPro" id="IPR011330">
    <property type="entry name" value="Glyco_hydro/deAcase_b/a-brl"/>
</dbReference>
<dbReference type="PANTHER" id="PTHR11607:SF71">
    <property type="entry name" value="ALPHA-MANNOSIDASE"/>
    <property type="match status" value="1"/>
</dbReference>
<dbReference type="InterPro" id="IPR015341">
    <property type="entry name" value="Glyco_hydro_38_cen"/>
</dbReference>
<keyword evidence="1" id="KW-0378">Hydrolase</keyword>
<dbReference type="SMART" id="SM00872">
    <property type="entry name" value="Alpha-mann_mid"/>
    <property type="match status" value="1"/>
</dbReference>
<evidence type="ECO:0000256" key="1">
    <source>
        <dbReference type="ARBA" id="ARBA00022801"/>
    </source>
</evidence>
<evidence type="ECO:0000313" key="7">
    <source>
        <dbReference type="Proteomes" id="UP000274756"/>
    </source>
</evidence>
<gene>
    <name evidence="5" type="ORF">DME_LOCUS941</name>
</gene>
<dbReference type="GO" id="GO:0004559">
    <property type="term" value="F:alpha-mannosidase activity"/>
    <property type="evidence" value="ECO:0007669"/>
    <property type="project" value="InterPro"/>
</dbReference>
<dbReference type="Proteomes" id="UP000038040">
    <property type="component" value="Unplaced"/>
</dbReference>
<dbReference type="Pfam" id="PF09261">
    <property type="entry name" value="Alpha-mann_mid"/>
    <property type="match status" value="1"/>
</dbReference>
<dbReference type="GO" id="GO:0006491">
    <property type="term" value="P:N-glycan processing"/>
    <property type="evidence" value="ECO:0007669"/>
    <property type="project" value="TreeGrafter"/>
</dbReference>
<dbReference type="InterPro" id="IPR050843">
    <property type="entry name" value="Glycosyl_Hydrlase_38"/>
</dbReference>
<dbReference type="InterPro" id="IPR027291">
    <property type="entry name" value="Glyco_hydro_38_N_sf"/>
</dbReference>
<dbReference type="InterPro" id="IPR037094">
    <property type="entry name" value="Glyco_hydro_38_cen_sf"/>
</dbReference>
<evidence type="ECO:0000313" key="8">
    <source>
        <dbReference type="WBParaSite" id="DME_0000600201-mRNA-1"/>
    </source>
</evidence>
<feature type="coiled-coil region" evidence="3">
    <location>
        <begin position="322"/>
        <end position="349"/>
    </location>
</feature>
<dbReference type="Gene3D" id="3.20.110.10">
    <property type="entry name" value="Glycoside hydrolase 38, N terminal domain"/>
    <property type="match status" value="1"/>
</dbReference>
<proteinExistence type="predicted"/>
<evidence type="ECO:0000256" key="2">
    <source>
        <dbReference type="ARBA" id="ARBA00023295"/>
    </source>
</evidence>
<dbReference type="Proteomes" id="UP000274756">
    <property type="component" value="Unassembled WGS sequence"/>
</dbReference>
<dbReference type="GO" id="GO:0000139">
    <property type="term" value="C:Golgi membrane"/>
    <property type="evidence" value="ECO:0007669"/>
    <property type="project" value="TreeGrafter"/>
</dbReference>
<feature type="domain" description="Glycoside hydrolase family 38 central" evidence="4">
    <location>
        <begin position="425"/>
        <end position="493"/>
    </location>
</feature>
<evidence type="ECO:0000313" key="5">
    <source>
        <dbReference type="EMBL" id="VDN50968.1"/>
    </source>
</evidence>
<dbReference type="EMBL" id="UYYG01000010">
    <property type="protein sequence ID" value="VDN50968.1"/>
    <property type="molecule type" value="Genomic_DNA"/>
</dbReference>
<dbReference type="AlphaFoldDB" id="A0A158Q4Y2"/>
<reference evidence="8" key="1">
    <citation type="submission" date="2016-04" db="UniProtKB">
        <authorList>
            <consortium name="WormBaseParasite"/>
        </authorList>
    </citation>
    <scope>IDENTIFICATION</scope>
</reference>
<evidence type="ECO:0000259" key="4">
    <source>
        <dbReference type="SMART" id="SM00872"/>
    </source>
</evidence>
<dbReference type="SUPFAM" id="SSF88713">
    <property type="entry name" value="Glycoside hydrolase/deacetylase"/>
    <property type="match status" value="1"/>
</dbReference>
<dbReference type="PANTHER" id="PTHR11607">
    <property type="entry name" value="ALPHA-MANNOSIDASE"/>
    <property type="match status" value="1"/>
</dbReference>
<dbReference type="InterPro" id="IPR028995">
    <property type="entry name" value="Glyco_hydro_57/38_cen_sf"/>
</dbReference>
<dbReference type="WBParaSite" id="DME_0000600201-mRNA-1">
    <property type="protein sequence ID" value="DME_0000600201-mRNA-1"/>
    <property type="gene ID" value="DME_0000600201"/>
</dbReference>
<accession>A0A158Q4Y2</accession>
<dbReference type="SUPFAM" id="SSF88688">
    <property type="entry name" value="Families 57/38 glycoside transferase middle domain"/>
    <property type="match status" value="1"/>
</dbReference>
<organism evidence="6 8">
    <name type="scientific">Dracunculus medinensis</name>
    <name type="common">Guinea worm</name>
    <dbReference type="NCBI Taxonomy" id="318479"/>
    <lineage>
        <taxon>Eukaryota</taxon>
        <taxon>Metazoa</taxon>
        <taxon>Ecdysozoa</taxon>
        <taxon>Nematoda</taxon>
        <taxon>Chromadorea</taxon>
        <taxon>Rhabditida</taxon>
        <taxon>Spirurina</taxon>
        <taxon>Dracunculoidea</taxon>
        <taxon>Dracunculidae</taxon>
        <taxon>Dracunculus</taxon>
    </lineage>
</organism>
<keyword evidence="2" id="KW-0326">Glycosidase</keyword>